<evidence type="ECO:0000313" key="2">
    <source>
        <dbReference type="Proteomes" id="UP000694389"/>
    </source>
</evidence>
<reference evidence="1" key="2">
    <citation type="submission" date="2025-09" db="UniProtKB">
        <authorList>
            <consortium name="Ensembl"/>
        </authorList>
    </citation>
    <scope>IDENTIFICATION</scope>
</reference>
<accession>A0A8C4IMQ5</accession>
<dbReference type="Ensembl" id="ENSDLAT00005063825.2">
    <property type="protein sequence ID" value="ENSDLAP00005060259.1"/>
    <property type="gene ID" value="ENSDLAG00005025325.2"/>
</dbReference>
<dbReference type="Proteomes" id="UP000694389">
    <property type="component" value="Unassembled WGS sequence"/>
</dbReference>
<dbReference type="AlphaFoldDB" id="A0A8C4IMQ5"/>
<dbReference type="GeneTree" id="ENSGT00940000177056"/>
<evidence type="ECO:0000313" key="1">
    <source>
        <dbReference type="Ensembl" id="ENSDLAP00005060259.1"/>
    </source>
</evidence>
<proteinExistence type="predicted"/>
<keyword evidence="2" id="KW-1185">Reference proteome</keyword>
<sequence length="92" mass="10445">ALASLHNTDKAKHSYTLLYTNRAALAHGVRHGSTGRVNHGHEAYKAKVVCLEVDVICVEGKTFGILVLWQEQMAETWRNKLIVNRRKEDTFQ</sequence>
<organism evidence="1 2">
    <name type="scientific">Dicentrarchus labrax</name>
    <name type="common">European seabass</name>
    <name type="synonym">Morone labrax</name>
    <dbReference type="NCBI Taxonomy" id="13489"/>
    <lineage>
        <taxon>Eukaryota</taxon>
        <taxon>Metazoa</taxon>
        <taxon>Chordata</taxon>
        <taxon>Craniata</taxon>
        <taxon>Vertebrata</taxon>
        <taxon>Euteleostomi</taxon>
        <taxon>Actinopterygii</taxon>
        <taxon>Neopterygii</taxon>
        <taxon>Teleostei</taxon>
        <taxon>Neoteleostei</taxon>
        <taxon>Acanthomorphata</taxon>
        <taxon>Eupercaria</taxon>
        <taxon>Moronidae</taxon>
        <taxon>Dicentrarchus</taxon>
    </lineage>
</organism>
<protein>
    <submittedName>
        <fullName evidence="1">Uncharacterized protein</fullName>
    </submittedName>
</protein>
<reference evidence="1" key="1">
    <citation type="submission" date="2025-08" db="UniProtKB">
        <authorList>
            <consortium name="Ensembl"/>
        </authorList>
    </citation>
    <scope>IDENTIFICATION</scope>
</reference>
<name>A0A8C4IMQ5_DICLA</name>